<dbReference type="EMBL" id="VDGE01000001">
    <property type="protein sequence ID" value="TNC78239.1"/>
    <property type="molecule type" value="Genomic_DNA"/>
</dbReference>
<dbReference type="NCBIfam" id="TIGR00180">
    <property type="entry name" value="parB_part"/>
    <property type="match status" value="1"/>
</dbReference>
<dbReference type="Proteomes" id="UP000305681">
    <property type="component" value="Unassembled WGS sequence"/>
</dbReference>
<dbReference type="InterPro" id="IPR003115">
    <property type="entry name" value="ParB_N"/>
</dbReference>
<feature type="domain" description="ParB-like N-terminal" evidence="3">
    <location>
        <begin position="21"/>
        <end position="114"/>
    </location>
</feature>
<dbReference type="PANTHER" id="PTHR33375">
    <property type="entry name" value="CHROMOSOME-PARTITIONING PROTEIN PARB-RELATED"/>
    <property type="match status" value="1"/>
</dbReference>
<accession>A0A5C4P0Y4</accession>
<dbReference type="InterPro" id="IPR013741">
    <property type="entry name" value="KorB_domain"/>
</dbReference>
<dbReference type="Gene3D" id="1.10.10.730">
    <property type="entry name" value="KorB DNA-binding domain"/>
    <property type="match status" value="1"/>
</dbReference>
<dbReference type="PANTHER" id="PTHR33375:SF1">
    <property type="entry name" value="CHROMOSOME-PARTITIONING PROTEIN PARB-RELATED"/>
    <property type="match status" value="1"/>
</dbReference>
<feature type="region of interest" description="Disordered" evidence="2">
    <location>
        <begin position="1"/>
        <end position="40"/>
    </location>
</feature>
<dbReference type="InterPro" id="IPR050336">
    <property type="entry name" value="Chromosome_partition/occlusion"/>
</dbReference>
<dbReference type="CDD" id="cd16398">
    <property type="entry name" value="KorB_N_like"/>
    <property type="match status" value="1"/>
</dbReference>
<comment type="similarity">
    <text evidence="1">Belongs to the ParB family.</text>
</comment>
<dbReference type="SUPFAM" id="SSF50037">
    <property type="entry name" value="C-terminal domain of transcriptional repressors"/>
    <property type="match status" value="1"/>
</dbReference>
<dbReference type="Gene3D" id="2.30.30.150">
    <property type="entry name" value="KorB, C-terminal domain"/>
    <property type="match status" value="1"/>
</dbReference>
<evidence type="ECO:0000313" key="4">
    <source>
        <dbReference type="EMBL" id="TNC78239.1"/>
    </source>
</evidence>
<gene>
    <name evidence="4" type="ORF">FHI69_02790</name>
</gene>
<dbReference type="GO" id="GO:0007059">
    <property type="term" value="P:chromosome segregation"/>
    <property type="evidence" value="ECO:0007669"/>
    <property type="project" value="TreeGrafter"/>
</dbReference>
<dbReference type="Pfam" id="PF02195">
    <property type="entry name" value="ParB_N"/>
    <property type="match status" value="1"/>
</dbReference>
<dbReference type="Pfam" id="PF06613">
    <property type="entry name" value="KorB_C"/>
    <property type="match status" value="1"/>
</dbReference>
<proteinExistence type="inferred from homology"/>
<dbReference type="InterPro" id="IPR036086">
    <property type="entry name" value="ParB/Sulfiredoxin_sf"/>
</dbReference>
<dbReference type="Pfam" id="PF08535">
    <property type="entry name" value="KorB"/>
    <property type="match status" value="1"/>
</dbReference>
<dbReference type="SMART" id="SM00470">
    <property type="entry name" value="ParB"/>
    <property type="match status" value="1"/>
</dbReference>
<evidence type="ECO:0000256" key="2">
    <source>
        <dbReference type="SAM" id="MobiDB-lite"/>
    </source>
</evidence>
<dbReference type="InterPro" id="IPR010575">
    <property type="entry name" value="KorB_C"/>
</dbReference>
<dbReference type="Gene3D" id="3.90.1530.30">
    <property type="match status" value="1"/>
</dbReference>
<dbReference type="SUPFAM" id="SSF109709">
    <property type="entry name" value="KorB DNA-binding domain-like"/>
    <property type="match status" value="1"/>
</dbReference>
<evidence type="ECO:0000313" key="5">
    <source>
        <dbReference type="Proteomes" id="UP000305681"/>
    </source>
</evidence>
<evidence type="ECO:0000259" key="3">
    <source>
        <dbReference type="SMART" id="SM00470"/>
    </source>
</evidence>
<dbReference type="InterPro" id="IPR008988">
    <property type="entry name" value="Transcriptional_repressor_C"/>
</dbReference>
<dbReference type="InterPro" id="IPR004437">
    <property type="entry name" value="ParB/RepB/Spo0J"/>
</dbReference>
<organism evidence="4 5">
    <name type="scientific">Janthinobacterium lividum</name>
    <dbReference type="NCBI Taxonomy" id="29581"/>
    <lineage>
        <taxon>Bacteria</taxon>
        <taxon>Pseudomonadati</taxon>
        <taxon>Pseudomonadota</taxon>
        <taxon>Betaproteobacteria</taxon>
        <taxon>Burkholderiales</taxon>
        <taxon>Oxalobacteraceae</taxon>
        <taxon>Janthinobacterium</taxon>
    </lineage>
</organism>
<dbReference type="SUPFAM" id="SSF110849">
    <property type="entry name" value="ParB/Sulfiredoxin"/>
    <property type="match status" value="1"/>
</dbReference>
<reference evidence="4 5" key="1">
    <citation type="submission" date="2019-06" db="EMBL/GenBank/DDBJ databases">
        <title>Genome sequence of Janthinobacterium lividum UCD_MED1.</title>
        <authorList>
            <person name="De Leon M.E."/>
            <person name="Jospin G."/>
        </authorList>
    </citation>
    <scope>NUCLEOTIDE SEQUENCE [LARGE SCALE GENOMIC DNA]</scope>
    <source>
        <strain evidence="4 5">UCD_MED1</strain>
    </source>
</reference>
<comment type="caution">
    <text evidence="4">The sequence shown here is derived from an EMBL/GenBank/DDBJ whole genome shotgun (WGS) entry which is preliminary data.</text>
</comment>
<name>A0A5C4P0Y4_9BURK</name>
<dbReference type="RefSeq" id="WP_139089405.1">
    <property type="nucleotide sequence ID" value="NZ_VDGE01000001.1"/>
</dbReference>
<evidence type="ECO:0000256" key="1">
    <source>
        <dbReference type="ARBA" id="ARBA00006295"/>
    </source>
</evidence>
<feature type="compositionally biased region" description="Low complexity" evidence="2">
    <location>
        <begin position="1"/>
        <end position="20"/>
    </location>
</feature>
<dbReference type="InterPro" id="IPR042075">
    <property type="entry name" value="KorB_DNA-db"/>
</dbReference>
<dbReference type="AlphaFoldDB" id="A0A5C4P0Y4"/>
<dbReference type="GO" id="GO:0045892">
    <property type="term" value="P:negative regulation of DNA-templated transcription"/>
    <property type="evidence" value="ECO:0007669"/>
    <property type="project" value="InterPro"/>
</dbReference>
<dbReference type="InterPro" id="IPR037048">
    <property type="entry name" value="KorB_C_sf"/>
</dbReference>
<dbReference type="GO" id="GO:0003677">
    <property type="term" value="F:DNA binding"/>
    <property type="evidence" value="ECO:0007669"/>
    <property type="project" value="InterPro"/>
</dbReference>
<sequence length="311" mass="33710">MKKASAPPGAASGRAPEGRPLALPLEHIDEDPLQPRSAENPGFTANSLAELAASIRLRGIKTPISVRHHPEWPGHYIINHGARRYRASRLAQLATIPGFIDDDYSETDQVVENLQRNELTAREIANYIGRELSKGLKRGQIASNISKSAAFVTQHAALLDLPEPIALAFNEGRVRDVTTVNELVTAYKSQPGEVAAWLREGEPEVTRSAVKLLRAFLGEKFGQDALPALEVEREAAALEATAAVAAGPGGEACRRWRCTGLVVLHRQREGILLLGRRPSAAGRAWVRQEDGVEVDIALAEVQAMKLLDAGE</sequence>
<protein>
    <submittedName>
        <fullName evidence="4">ParB/RepB/Spo0J family partition protein</fullName>
    </submittedName>
</protein>
<dbReference type="Gene3D" id="6.10.250.140">
    <property type="match status" value="1"/>
</dbReference>
<dbReference type="GO" id="GO:0005694">
    <property type="term" value="C:chromosome"/>
    <property type="evidence" value="ECO:0007669"/>
    <property type="project" value="TreeGrafter"/>
</dbReference>